<reference evidence="2" key="1">
    <citation type="journal article" date="2019" name="Int. J. Syst. Evol. Microbiol.">
        <title>The Global Catalogue of Microorganisms (GCM) 10K type strain sequencing project: providing services to taxonomists for standard genome sequencing and annotation.</title>
        <authorList>
            <consortium name="The Broad Institute Genomics Platform"/>
            <consortium name="The Broad Institute Genome Sequencing Center for Infectious Disease"/>
            <person name="Wu L."/>
            <person name="Ma J."/>
        </authorList>
    </citation>
    <scope>NUCLEOTIDE SEQUENCE [LARGE SCALE GENOMIC DNA]</scope>
    <source>
        <strain evidence="2">KCTC 52490</strain>
    </source>
</reference>
<dbReference type="EMBL" id="JBHUOM010000014">
    <property type="protein sequence ID" value="MFD2935388.1"/>
    <property type="molecule type" value="Genomic_DNA"/>
</dbReference>
<sequence length="241" mass="26622">MALNFDEAFLDVNDAGDIPTSDNISGIELRLSQVFVKENGTIRFPPFPGFSKLYVTTIVISDLGNVIQTLDLKGFPKVGDNEELPVDRTIFFYQKTDSSPKPPSQIHVFISVIKSKQALRDVGKVMTSLKNDEEFAGIVSTIKSIAKDATAAGQISDLVLQVTSIIGKFLGNVQDKPLFSWFKSFTNLGGEFDNAGISIVPKENEKVKVVINNIVRDKEREEAFLAAENVFPEDFQVTENN</sequence>
<proteinExistence type="predicted"/>
<dbReference type="Proteomes" id="UP001597512">
    <property type="component" value="Unassembled WGS sequence"/>
</dbReference>
<evidence type="ECO:0000313" key="2">
    <source>
        <dbReference type="Proteomes" id="UP001597512"/>
    </source>
</evidence>
<organism evidence="1 2">
    <name type="scientific">Spirosoma flavum</name>
    <dbReference type="NCBI Taxonomy" id="2048557"/>
    <lineage>
        <taxon>Bacteria</taxon>
        <taxon>Pseudomonadati</taxon>
        <taxon>Bacteroidota</taxon>
        <taxon>Cytophagia</taxon>
        <taxon>Cytophagales</taxon>
        <taxon>Cytophagaceae</taxon>
        <taxon>Spirosoma</taxon>
    </lineage>
</organism>
<keyword evidence="2" id="KW-1185">Reference proteome</keyword>
<gene>
    <name evidence="1" type="ORF">ACFS25_16500</name>
</gene>
<dbReference type="RefSeq" id="WP_381503230.1">
    <property type="nucleotide sequence ID" value="NZ_JBHUOM010000014.1"/>
</dbReference>
<evidence type="ECO:0000313" key="1">
    <source>
        <dbReference type="EMBL" id="MFD2935388.1"/>
    </source>
</evidence>
<comment type="caution">
    <text evidence="1">The sequence shown here is derived from an EMBL/GenBank/DDBJ whole genome shotgun (WGS) entry which is preliminary data.</text>
</comment>
<accession>A0ABW6ALL8</accession>
<name>A0ABW6ALL8_9BACT</name>
<protein>
    <submittedName>
        <fullName evidence="1">Uncharacterized protein</fullName>
    </submittedName>
</protein>